<dbReference type="RefSeq" id="WP_102067767.1">
    <property type="nucleotide sequence ID" value="NZ_PKQE01000011.1"/>
</dbReference>
<dbReference type="OrthoDB" id="6065011at2"/>
<reference evidence="1 2" key="1">
    <citation type="submission" date="2017-12" db="EMBL/GenBank/DDBJ databases">
        <title>Draft genome sequence of Ralstonia pickettii 52.</title>
        <authorList>
            <person name="Zheng B."/>
        </authorList>
    </citation>
    <scope>NUCLEOTIDE SEQUENCE [LARGE SCALE GENOMIC DNA]</scope>
    <source>
        <strain evidence="1 2">52</strain>
    </source>
</reference>
<dbReference type="EMBL" id="PKQE01000011">
    <property type="protein sequence ID" value="PLC39723.1"/>
    <property type="molecule type" value="Genomic_DNA"/>
</dbReference>
<organism evidence="1 2">
    <name type="scientific">Ralstonia pickettii</name>
    <name type="common">Burkholderia pickettii</name>
    <dbReference type="NCBI Taxonomy" id="329"/>
    <lineage>
        <taxon>Bacteria</taxon>
        <taxon>Pseudomonadati</taxon>
        <taxon>Pseudomonadota</taxon>
        <taxon>Betaproteobacteria</taxon>
        <taxon>Burkholderiales</taxon>
        <taxon>Burkholderiaceae</taxon>
        <taxon>Ralstonia</taxon>
    </lineage>
</organism>
<evidence type="ECO:0000313" key="1">
    <source>
        <dbReference type="EMBL" id="PLC39723.1"/>
    </source>
</evidence>
<dbReference type="AlphaFoldDB" id="A0A2N4TJ32"/>
<accession>A0A2N4TJ32</accession>
<name>A0A2N4TJ32_RALPI</name>
<comment type="caution">
    <text evidence="1">The sequence shown here is derived from an EMBL/GenBank/DDBJ whole genome shotgun (WGS) entry which is preliminary data.</text>
</comment>
<gene>
    <name evidence="1" type="ORF">C0Q88_26110</name>
</gene>
<proteinExistence type="predicted"/>
<evidence type="ECO:0000313" key="2">
    <source>
        <dbReference type="Proteomes" id="UP000234456"/>
    </source>
</evidence>
<protein>
    <submittedName>
        <fullName evidence="1">Uncharacterized protein</fullName>
    </submittedName>
</protein>
<sequence length="134" mass="14928">MNSNATELVIALATHVIGQMQTTFPGWEEAYVRFHAVSDFQFGVRASYCTHNGVELISTLRHGAFIDGVMRLGIQLREALSNGDNKFCVGLFRANSRFAYRMDYEWNDLAKWNITKLNGASGLPEGLEALAPVE</sequence>
<dbReference type="Proteomes" id="UP000234456">
    <property type="component" value="Unassembled WGS sequence"/>
</dbReference>